<protein>
    <submittedName>
        <fullName evidence="1">Uncharacterized protein</fullName>
    </submittedName>
</protein>
<keyword evidence="2" id="KW-1185">Reference proteome</keyword>
<evidence type="ECO:0000313" key="2">
    <source>
        <dbReference type="Proteomes" id="UP001227268"/>
    </source>
</evidence>
<evidence type="ECO:0000313" key="1">
    <source>
        <dbReference type="EMBL" id="KAJ9094965.1"/>
    </source>
</evidence>
<dbReference type="Proteomes" id="UP001227268">
    <property type="component" value="Unassembled WGS sequence"/>
</dbReference>
<dbReference type="EMBL" id="JASBWT010000023">
    <property type="protein sequence ID" value="KAJ9094965.1"/>
    <property type="molecule type" value="Genomic_DNA"/>
</dbReference>
<accession>A0ACC2V7T5</accession>
<reference evidence="1" key="1">
    <citation type="submission" date="2023-04" db="EMBL/GenBank/DDBJ databases">
        <title>Draft Genome sequencing of Naganishia species isolated from polar environments using Oxford Nanopore Technology.</title>
        <authorList>
            <person name="Leo P."/>
            <person name="Venkateswaran K."/>
        </authorList>
    </citation>
    <scope>NUCLEOTIDE SEQUENCE</scope>
    <source>
        <strain evidence="1">MNA-CCFEE 5423</strain>
    </source>
</reference>
<gene>
    <name evidence="1" type="ORF">QFC21_005757</name>
</gene>
<name>A0ACC2V7T5_9TREE</name>
<comment type="caution">
    <text evidence="1">The sequence shown here is derived from an EMBL/GenBank/DDBJ whole genome shotgun (WGS) entry which is preliminary data.</text>
</comment>
<proteinExistence type="predicted"/>
<organism evidence="1 2">
    <name type="scientific">Naganishia friedmannii</name>
    <dbReference type="NCBI Taxonomy" id="89922"/>
    <lineage>
        <taxon>Eukaryota</taxon>
        <taxon>Fungi</taxon>
        <taxon>Dikarya</taxon>
        <taxon>Basidiomycota</taxon>
        <taxon>Agaricomycotina</taxon>
        <taxon>Tremellomycetes</taxon>
        <taxon>Filobasidiales</taxon>
        <taxon>Filobasidiaceae</taxon>
        <taxon>Naganishia</taxon>
    </lineage>
</organism>
<sequence>MSRSPRHHIVLVPGFGGFDALGQLQYYAGVSETFRNWQQSRTDGQPPVDLHYFDNLPTASVKTRAVRLRYYLAKRIARGEFIVTSGSSEQEFVNDDKVFLVGHSTGGLDIRKLLSDLQLMMDNQKLIEVDGNEIKVNPHDILRIISGVAFLSVPQYGTNIADWVISHRLQRQFIAHVAAKVAIKAGQNVYWPFIDRLSELANDLNRNSWGFRKEVHENAAAANQAGVPSSVVGKGVASIVHGAVYAVSSLAGVGAMAVNGAAGAVGTVATSVAGALNSNVGSAVGGIAGYGQRVVGAVTGTVTGLTHRLVERVEDAVRPLELPNVLPQLNFDFTNVVKGIEDSVRESSQSLAFGVIAKTNAREAASQLQFFIDNINDDFGSIEDLRNYWRLPEPQHRDGARPLPASPAHYSLAEREAEIRSWNQHKIKTQSYATLGNRPPAFASRAESDGKETAKVWNGLPISGSYDLRAGNGCDSTYLAAYFATAGGMVGGAVGPQMMLDLDGAEERFNIEQWDNDGIANTASMLWPNGKDTRIVHCDHGDIIGHYELVPTSAYAHFQDGPPPHRAPGRRYYRYDIFVSGSAFDDESFNKVWSSVFNFCG</sequence>